<evidence type="ECO:0000256" key="3">
    <source>
        <dbReference type="ARBA" id="ARBA00022705"/>
    </source>
</evidence>
<sequence>MQGTAADIIKRAMIKLDKLVRHDPDIDMIMQVHDELVFEVRSEKVEFFSTLIKQNMETAAELVVPLIVDVGVGKNWDEAH</sequence>
<gene>
    <name evidence="6" type="primary">polA_4</name>
    <name evidence="6" type="ORF">NCTC8284_03672</name>
</gene>
<evidence type="ECO:0000256" key="1">
    <source>
        <dbReference type="ARBA" id="ARBA00011541"/>
    </source>
</evidence>
<dbReference type="GO" id="GO:0003887">
    <property type="term" value="F:DNA-directed DNA polymerase activity"/>
    <property type="evidence" value="ECO:0007669"/>
    <property type="project" value="UniProtKB-EC"/>
</dbReference>
<dbReference type="InterPro" id="IPR001098">
    <property type="entry name" value="DNA-dir_DNA_pol_A_palm_dom"/>
</dbReference>
<evidence type="ECO:0000259" key="5">
    <source>
        <dbReference type="Pfam" id="PF00476"/>
    </source>
</evidence>
<keyword evidence="3" id="KW-0235">DNA replication</keyword>
<evidence type="ECO:0000313" key="6">
    <source>
        <dbReference type="EMBL" id="VEH68438.1"/>
    </source>
</evidence>
<dbReference type="Gene3D" id="3.30.70.370">
    <property type="match status" value="1"/>
</dbReference>
<feature type="domain" description="DNA-directed DNA polymerase family A palm" evidence="5">
    <location>
        <begin position="1"/>
        <end position="78"/>
    </location>
</feature>
<dbReference type="Pfam" id="PF00476">
    <property type="entry name" value="DNA_pol_A"/>
    <property type="match status" value="1"/>
</dbReference>
<proteinExistence type="predicted"/>
<reference evidence="6 7" key="1">
    <citation type="submission" date="2018-12" db="EMBL/GenBank/DDBJ databases">
        <authorList>
            <consortium name="Pathogen Informatics"/>
        </authorList>
    </citation>
    <scope>NUCLEOTIDE SEQUENCE [LARGE SCALE GENOMIC DNA]</scope>
    <source>
        <strain evidence="6 7">NCTC8284</strain>
    </source>
</reference>
<keyword evidence="6" id="KW-0808">Transferase</keyword>
<evidence type="ECO:0000256" key="2">
    <source>
        <dbReference type="ARBA" id="ARBA00012417"/>
    </source>
</evidence>
<dbReference type="GO" id="GO:0006302">
    <property type="term" value="P:double-strand break repair"/>
    <property type="evidence" value="ECO:0007669"/>
    <property type="project" value="TreeGrafter"/>
</dbReference>
<dbReference type="InterPro" id="IPR043502">
    <property type="entry name" value="DNA/RNA_pol_sf"/>
</dbReference>
<comment type="catalytic activity">
    <reaction evidence="4">
        <text>DNA(n) + a 2'-deoxyribonucleoside 5'-triphosphate = DNA(n+1) + diphosphate</text>
        <dbReference type="Rhea" id="RHEA:22508"/>
        <dbReference type="Rhea" id="RHEA-COMP:17339"/>
        <dbReference type="Rhea" id="RHEA-COMP:17340"/>
        <dbReference type="ChEBI" id="CHEBI:33019"/>
        <dbReference type="ChEBI" id="CHEBI:61560"/>
        <dbReference type="ChEBI" id="CHEBI:173112"/>
        <dbReference type="EC" id="2.7.7.7"/>
    </reaction>
</comment>
<dbReference type="SUPFAM" id="SSF56672">
    <property type="entry name" value="DNA/RNA polymerases"/>
    <property type="match status" value="1"/>
</dbReference>
<protein>
    <recommendedName>
        <fullName evidence="2">DNA-directed DNA polymerase</fullName>
        <ecNumber evidence="2">2.7.7.7</ecNumber>
    </recommendedName>
</protein>
<dbReference type="KEGG" id="rpne:NCTC8284_03672"/>
<organism evidence="6 7">
    <name type="scientific">Rodentibacter pneumotropicus</name>
    <dbReference type="NCBI Taxonomy" id="758"/>
    <lineage>
        <taxon>Bacteria</taxon>
        <taxon>Pseudomonadati</taxon>
        <taxon>Pseudomonadota</taxon>
        <taxon>Gammaproteobacteria</taxon>
        <taxon>Pasteurellales</taxon>
        <taxon>Pasteurellaceae</taxon>
        <taxon>Rodentibacter</taxon>
    </lineage>
</organism>
<dbReference type="AlphaFoldDB" id="A0A3S4U2T5"/>
<evidence type="ECO:0000256" key="4">
    <source>
        <dbReference type="ARBA" id="ARBA00049244"/>
    </source>
</evidence>
<dbReference type="PANTHER" id="PTHR10133">
    <property type="entry name" value="DNA POLYMERASE I"/>
    <property type="match status" value="1"/>
</dbReference>
<dbReference type="GO" id="GO:0003677">
    <property type="term" value="F:DNA binding"/>
    <property type="evidence" value="ECO:0007669"/>
    <property type="project" value="InterPro"/>
</dbReference>
<accession>A0A3S4U2T5</accession>
<dbReference type="EMBL" id="LR134405">
    <property type="protein sequence ID" value="VEH68438.1"/>
    <property type="molecule type" value="Genomic_DNA"/>
</dbReference>
<comment type="subunit">
    <text evidence="1">Single-chain monomer with multiple functions.</text>
</comment>
<dbReference type="PANTHER" id="PTHR10133:SF27">
    <property type="entry name" value="DNA POLYMERASE NU"/>
    <property type="match status" value="1"/>
</dbReference>
<dbReference type="InterPro" id="IPR002298">
    <property type="entry name" value="DNA_polymerase_A"/>
</dbReference>
<evidence type="ECO:0000313" key="7">
    <source>
        <dbReference type="Proteomes" id="UP000278733"/>
    </source>
</evidence>
<dbReference type="GO" id="GO:0006261">
    <property type="term" value="P:DNA-templated DNA replication"/>
    <property type="evidence" value="ECO:0007669"/>
    <property type="project" value="InterPro"/>
</dbReference>
<dbReference type="EC" id="2.7.7.7" evidence="2"/>
<dbReference type="Proteomes" id="UP000278733">
    <property type="component" value="Chromosome"/>
</dbReference>
<name>A0A3S4U2T5_9PAST</name>
<keyword evidence="6" id="KW-0548">Nucleotidyltransferase</keyword>